<comment type="caution">
    <text evidence="11">The sequence shown here is derived from an EMBL/GenBank/DDBJ whole genome shotgun (WGS) entry which is preliminary data.</text>
</comment>
<dbReference type="Gene3D" id="2.70.210.12">
    <property type="entry name" value="GTP1/OBG domain"/>
    <property type="match status" value="1"/>
</dbReference>
<feature type="binding site" evidence="8">
    <location>
        <position position="171"/>
    </location>
    <ligand>
        <name>Mg(2+)</name>
        <dbReference type="ChEBI" id="CHEBI:18420"/>
    </ligand>
</feature>
<evidence type="ECO:0000313" key="12">
    <source>
        <dbReference type="Proteomes" id="UP000177416"/>
    </source>
</evidence>
<evidence type="ECO:0000313" key="11">
    <source>
        <dbReference type="EMBL" id="OGG12500.1"/>
    </source>
</evidence>
<dbReference type="GO" id="GO:0005737">
    <property type="term" value="C:cytoplasm"/>
    <property type="evidence" value="ECO:0007669"/>
    <property type="project" value="UniProtKB-SubCell"/>
</dbReference>
<dbReference type="InterPro" id="IPR006073">
    <property type="entry name" value="GTP-bd"/>
</dbReference>
<dbReference type="InterPro" id="IPR006074">
    <property type="entry name" value="GTP1-OBG_CS"/>
</dbReference>
<comment type="function">
    <text evidence="8">An essential GTPase which binds GTP, GDP and possibly (p)ppGpp with moderate affinity, with high nucleotide exchange rates and a fairly low GTP hydrolysis rate. Plays a role in control of the cell cycle, stress response, ribosome biogenesis and in those bacteria that undergo differentiation, in morphogenesis control.</text>
</comment>
<feature type="binding site" evidence="8">
    <location>
        <begin position="273"/>
        <end position="276"/>
    </location>
    <ligand>
        <name>GTP</name>
        <dbReference type="ChEBI" id="CHEBI:37565"/>
    </ligand>
</feature>
<dbReference type="Gene3D" id="3.40.50.300">
    <property type="entry name" value="P-loop containing nucleotide triphosphate hydrolases"/>
    <property type="match status" value="1"/>
</dbReference>
<dbReference type="InterPro" id="IPR014100">
    <property type="entry name" value="GTP-bd_Obg/CgtA"/>
</dbReference>
<comment type="cofactor">
    <cofactor evidence="8">
        <name>Mg(2+)</name>
        <dbReference type="ChEBI" id="CHEBI:18420"/>
    </cofactor>
</comment>
<dbReference type="EC" id="3.6.5.-" evidence="8"/>
<keyword evidence="7 8" id="KW-0342">GTP-binding</keyword>
<keyword evidence="3 8" id="KW-0479">Metal-binding</keyword>
<dbReference type="PANTHER" id="PTHR11702:SF31">
    <property type="entry name" value="MITOCHONDRIAL RIBOSOME-ASSOCIATED GTPASE 2"/>
    <property type="match status" value="1"/>
</dbReference>
<comment type="similarity">
    <text evidence="1 8">Belongs to the TRAFAC class OBG-HflX-like GTPase superfamily. OBG GTPase family.</text>
</comment>
<comment type="subunit">
    <text evidence="8">Monomer.</text>
</comment>
<evidence type="ECO:0000256" key="3">
    <source>
        <dbReference type="ARBA" id="ARBA00022723"/>
    </source>
</evidence>
<evidence type="ECO:0000256" key="5">
    <source>
        <dbReference type="ARBA" id="ARBA00022801"/>
    </source>
</evidence>
<dbReference type="PROSITE" id="PS00905">
    <property type="entry name" value="GTP1_OBG"/>
    <property type="match status" value="1"/>
</dbReference>
<dbReference type="InterPro" id="IPR005225">
    <property type="entry name" value="Small_GTP-bd"/>
</dbReference>
<feature type="binding site" evidence="8">
    <location>
        <begin position="206"/>
        <end position="209"/>
    </location>
    <ligand>
        <name>GTP</name>
        <dbReference type="ChEBI" id="CHEBI:37565"/>
    </ligand>
</feature>
<evidence type="ECO:0000256" key="1">
    <source>
        <dbReference type="ARBA" id="ARBA00007699"/>
    </source>
</evidence>
<dbReference type="PRINTS" id="PR00326">
    <property type="entry name" value="GTP1OBG"/>
</dbReference>
<dbReference type="Pfam" id="PF01926">
    <property type="entry name" value="MMR_HSR1"/>
    <property type="match status" value="1"/>
</dbReference>
<dbReference type="PROSITE" id="PS51883">
    <property type="entry name" value="OBG"/>
    <property type="match status" value="1"/>
</dbReference>
<dbReference type="HAMAP" id="MF_01454">
    <property type="entry name" value="GTPase_Obg"/>
    <property type="match status" value="1"/>
</dbReference>
<organism evidence="11 12">
    <name type="scientific">Candidatus Gottesmanbacteria bacterium RIFCSPHIGHO2_01_FULL_46_14</name>
    <dbReference type="NCBI Taxonomy" id="1798380"/>
    <lineage>
        <taxon>Bacteria</taxon>
        <taxon>Candidatus Gottesmaniibacteriota</taxon>
    </lineage>
</organism>
<dbReference type="CDD" id="cd01898">
    <property type="entry name" value="Obg"/>
    <property type="match status" value="1"/>
</dbReference>
<feature type="domain" description="OBG-type G" evidence="9">
    <location>
        <begin position="158"/>
        <end position="320"/>
    </location>
</feature>
<dbReference type="NCBIfam" id="NF008956">
    <property type="entry name" value="PRK12299.1"/>
    <property type="match status" value="1"/>
</dbReference>
<comment type="subcellular location">
    <subcellularLocation>
        <location evidence="8">Cytoplasm</location>
    </subcellularLocation>
</comment>
<dbReference type="PANTHER" id="PTHR11702">
    <property type="entry name" value="DEVELOPMENTALLY REGULATED GTP-BINDING PROTEIN-RELATED"/>
    <property type="match status" value="1"/>
</dbReference>
<feature type="binding site" evidence="8">
    <location>
        <position position="191"/>
    </location>
    <ligand>
        <name>Mg(2+)</name>
        <dbReference type="ChEBI" id="CHEBI:18420"/>
    </ligand>
</feature>
<evidence type="ECO:0000256" key="8">
    <source>
        <dbReference type="HAMAP-Rule" id="MF_01454"/>
    </source>
</evidence>
<evidence type="ECO:0000256" key="4">
    <source>
        <dbReference type="ARBA" id="ARBA00022741"/>
    </source>
</evidence>
<keyword evidence="6 8" id="KW-0460">Magnesium</keyword>
<dbReference type="GO" id="GO:0042254">
    <property type="term" value="P:ribosome biogenesis"/>
    <property type="evidence" value="ECO:0007669"/>
    <property type="project" value="UniProtKB-UniRule"/>
</dbReference>
<dbReference type="GO" id="GO:0005525">
    <property type="term" value="F:GTP binding"/>
    <property type="evidence" value="ECO:0007669"/>
    <property type="project" value="UniProtKB-UniRule"/>
</dbReference>
<reference evidence="11 12" key="1">
    <citation type="journal article" date="2016" name="Nat. Commun.">
        <title>Thousands of microbial genomes shed light on interconnected biogeochemical processes in an aquifer system.</title>
        <authorList>
            <person name="Anantharaman K."/>
            <person name="Brown C.T."/>
            <person name="Hug L.A."/>
            <person name="Sharon I."/>
            <person name="Castelle C.J."/>
            <person name="Probst A.J."/>
            <person name="Thomas B.C."/>
            <person name="Singh A."/>
            <person name="Wilkins M.J."/>
            <person name="Karaoz U."/>
            <person name="Brodie E.L."/>
            <person name="Williams K.H."/>
            <person name="Hubbard S.S."/>
            <person name="Banfield J.F."/>
        </authorList>
    </citation>
    <scope>NUCLEOTIDE SEQUENCE [LARGE SCALE GENOMIC DNA]</scope>
</reference>
<gene>
    <name evidence="8" type="primary">obg</name>
    <name evidence="11" type="ORF">A2875_04475</name>
</gene>
<sequence length="322" mass="34133">MLVDSVTILVKAGDGGDGSASLLRNAMTSKGGPDGGNGGNGGNVYIQGSHNITDLSEFRYKKKIIAEGGVDGRGKKLFGKNAVHVTTTVPWGTKITDLDSGAIIEIGDTTTPILIAQGGIGGLGNVAFKSAQNQTPRYAQKGGKGQERHLLLDLRFIAQVGIVGLPNAGKSSLLAVLTQATPKIGNYPFTTLEPTVGMLGTYAIADVPGIIEGASTGRGLGTTFLKHIEKTKVLVHCIDITSEDPKKAYETIRREFETYNPELLKKPEIILLTKADVVDEKGLQHQIKLFQKLGKTVYSSSIHDTKGIEALKHVLTTMLSAS</sequence>
<dbReference type="AlphaFoldDB" id="A0A1F5ZJ49"/>
<protein>
    <recommendedName>
        <fullName evidence="8">GTPase Obg</fullName>
        <ecNumber evidence="8">3.6.5.-</ecNumber>
    </recommendedName>
    <alternativeName>
        <fullName evidence="8">GTP-binding protein Obg</fullName>
    </alternativeName>
</protein>
<keyword evidence="2 8" id="KW-0963">Cytoplasm</keyword>
<feature type="binding site" evidence="8">
    <location>
        <begin position="164"/>
        <end position="171"/>
    </location>
    <ligand>
        <name>GTP</name>
        <dbReference type="ChEBI" id="CHEBI:37565"/>
    </ligand>
</feature>
<feature type="domain" description="Obg" evidence="10">
    <location>
        <begin position="1"/>
        <end position="157"/>
    </location>
</feature>
<evidence type="ECO:0000256" key="7">
    <source>
        <dbReference type="ARBA" id="ARBA00023134"/>
    </source>
</evidence>
<dbReference type="GO" id="GO:0003924">
    <property type="term" value="F:GTPase activity"/>
    <property type="evidence" value="ECO:0007669"/>
    <property type="project" value="UniProtKB-UniRule"/>
</dbReference>
<feature type="binding site" evidence="8">
    <location>
        <begin position="189"/>
        <end position="193"/>
    </location>
    <ligand>
        <name>GTP</name>
        <dbReference type="ChEBI" id="CHEBI:37565"/>
    </ligand>
</feature>
<dbReference type="Pfam" id="PF01018">
    <property type="entry name" value="GTP1_OBG"/>
    <property type="match status" value="1"/>
</dbReference>
<accession>A0A1F5ZJ49</accession>
<dbReference type="PROSITE" id="PS51710">
    <property type="entry name" value="G_OBG"/>
    <property type="match status" value="1"/>
</dbReference>
<dbReference type="FunFam" id="2.70.210.12:FF:000001">
    <property type="entry name" value="GTPase Obg"/>
    <property type="match status" value="1"/>
</dbReference>
<dbReference type="InterPro" id="IPR036726">
    <property type="entry name" value="GTP1_OBG_dom_sf"/>
</dbReference>
<dbReference type="GO" id="GO:0000287">
    <property type="term" value="F:magnesium ion binding"/>
    <property type="evidence" value="ECO:0007669"/>
    <property type="project" value="InterPro"/>
</dbReference>
<keyword evidence="5 8" id="KW-0378">Hydrolase</keyword>
<dbReference type="NCBIfam" id="TIGR02729">
    <property type="entry name" value="Obg_CgtA"/>
    <property type="match status" value="1"/>
</dbReference>
<evidence type="ECO:0000256" key="6">
    <source>
        <dbReference type="ARBA" id="ARBA00022842"/>
    </source>
</evidence>
<evidence type="ECO:0000256" key="2">
    <source>
        <dbReference type="ARBA" id="ARBA00022490"/>
    </source>
</evidence>
<dbReference type="InterPro" id="IPR031167">
    <property type="entry name" value="G_OBG"/>
</dbReference>
<dbReference type="InterPro" id="IPR045086">
    <property type="entry name" value="OBG_GTPase"/>
</dbReference>
<evidence type="ECO:0000259" key="9">
    <source>
        <dbReference type="PROSITE" id="PS51710"/>
    </source>
</evidence>
<dbReference type="SUPFAM" id="SSF52540">
    <property type="entry name" value="P-loop containing nucleoside triphosphate hydrolases"/>
    <property type="match status" value="1"/>
</dbReference>
<dbReference type="EMBL" id="MFJJ01000059">
    <property type="protein sequence ID" value="OGG12500.1"/>
    <property type="molecule type" value="Genomic_DNA"/>
</dbReference>
<dbReference type="SUPFAM" id="SSF82051">
    <property type="entry name" value="Obg GTP-binding protein N-terminal domain"/>
    <property type="match status" value="1"/>
</dbReference>
<dbReference type="Proteomes" id="UP000177416">
    <property type="component" value="Unassembled WGS sequence"/>
</dbReference>
<dbReference type="InterPro" id="IPR027417">
    <property type="entry name" value="P-loop_NTPase"/>
</dbReference>
<dbReference type="PIRSF" id="PIRSF002401">
    <property type="entry name" value="GTP_bd_Obg/CgtA"/>
    <property type="match status" value="1"/>
</dbReference>
<feature type="binding site" evidence="8">
    <location>
        <begin position="301"/>
        <end position="303"/>
    </location>
    <ligand>
        <name>GTP</name>
        <dbReference type="ChEBI" id="CHEBI:37565"/>
    </ligand>
</feature>
<proteinExistence type="inferred from homology"/>
<keyword evidence="4 8" id="KW-0547">Nucleotide-binding</keyword>
<evidence type="ECO:0000259" key="10">
    <source>
        <dbReference type="PROSITE" id="PS51883"/>
    </source>
</evidence>
<name>A0A1F5ZJ49_9BACT</name>
<dbReference type="NCBIfam" id="TIGR00231">
    <property type="entry name" value="small_GTP"/>
    <property type="match status" value="1"/>
</dbReference>
<dbReference type="InterPro" id="IPR006169">
    <property type="entry name" value="GTP1_OBG_dom"/>
</dbReference>